<organism evidence="1 2">
    <name type="scientific">Anopheles atroparvus</name>
    <name type="common">European mosquito</name>
    <dbReference type="NCBI Taxonomy" id="41427"/>
    <lineage>
        <taxon>Eukaryota</taxon>
        <taxon>Metazoa</taxon>
        <taxon>Ecdysozoa</taxon>
        <taxon>Arthropoda</taxon>
        <taxon>Hexapoda</taxon>
        <taxon>Insecta</taxon>
        <taxon>Pterygota</taxon>
        <taxon>Neoptera</taxon>
        <taxon>Endopterygota</taxon>
        <taxon>Diptera</taxon>
        <taxon>Nematocera</taxon>
        <taxon>Culicoidea</taxon>
        <taxon>Culicidae</taxon>
        <taxon>Anophelinae</taxon>
        <taxon>Anopheles</taxon>
    </lineage>
</organism>
<dbReference type="AlphaFoldDB" id="A0AAG5DC55"/>
<sequence>GRHERVQKVKKYSSSEKLEAKLYTNSRGDFYSANPNIETVVGSEQRKKGFYRRFCYRKIVVQVS</sequence>
<proteinExistence type="predicted"/>
<dbReference type="EnsemblMetazoa" id="ENSAATROPT009262">
    <property type="protein sequence ID" value="ENSAATROPP008379"/>
    <property type="gene ID" value="ENSAATROPG007546"/>
</dbReference>
<name>A0AAG5DC55_ANOAO</name>
<dbReference type="Proteomes" id="UP000075880">
    <property type="component" value="Unassembled WGS sequence"/>
</dbReference>
<accession>A0AAG5DC55</accession>
<evidence type="ECO:0000313" key="1">
    <source>
        <dbReference type="EnsemblMetazoa" id="ENSAATROPP008379"/>
    </source>
</evidence>
<protein>
    <submittedName>
        <fullName evidence="1">Uncharacterized protein</fullName>
    </submittedName>
</protein>
<evidence type="ECO:0000313" key="2">
    <source>
        <dbReference type="Proteomes" id="UP000075880"/>
    </source>
</evidence>
<reference evidence="1" key="1">
    <citation type="submission" date="2024-04" db="UniProtKB">
        <authorList>
            <consortium name="EnsemblMetazoa"/>
        </authorList>
    </citation>
    <scope>IDENTIFICATION</scope>
    <source>
        <strain evidence="1">EBRO</strain>
    </source>
</reference>
<keyword evidence="2" id="KW-1185">Reference proteome</keyword>